<feature type="domain" description="PAC" evidence="4">
    <location>
        <begin position="696"/>
        <end position="750"/>
    </location>
</feature>
<feature type="domain" description="PAS" evidence="3">
    <location>
        <begin position="279"/>
        <end position="329"/>
    </location>
</feature>
<dbReference type="EMBL" id="MJIC01000002">
    <property type="protein sequence ID" value="OFI36281.1"/>
    <property type="molecule type" value="Genomic_DNA"/>
</dbReference>
<dbReference type="Gene3D" id="3.30.450.20">
    <property type="entry name" value="PAS domain"/>
    <property type="match status" value="5"/>
</dbReference>
<reference evidence="5 6" key="1">
    <citation type="submission" date="2016-09" db="EMBL/GenBank/DDBJ databases">
        <title>Alteromonas lipolytica, a new species isolated from sea water.</title>
        <authorList>
            <person name="Wu Y.-H."/>
            <person name="Cheng H."/>
            <person name="Xu X.-W."/>
        </authorList>
    </citation>
    <scope>NUCLEOTIDE SEQUENCE [LARGE SCALE GENOMIC DNA]</scope>
    <source>
        <strain evidence="5 6">JW12</strain>
    </source>
</reference>
<dbReference type="Proteomes" id="UP000176037">
    <property type="component" value="Unassembled WGS sequence"/>
</dbReference>
<feature type="domain" description="PAC" evidence="4">
    <location>
        <begin position="576"/>
        <end position="628"/>
    </location>
</feature>
<dbReference type="SMART" id="SM00283">
    <property type="entry name" value="MA"/>
    <property type="match status" value="1"/>
</dbReference>
<dbReference type="PANTHER" id="PTHR24422:SF10">
    <property type="entry name" value="CHEMOTAXIS PROTEIN METHYLTRANSFERASE 2"/>
    <property type="match status" value="1"/>
</dbReference>
<dbReference type="RefSeq" id="WP_070174688.1">
    <property type="nucleotide sequence ID" value="NZ_BMJR01000007.1"/>
</dbReference>
<dbReference type="InterPro" id="IPR035965">
    <property type="entry name" value="PAS-like_dom_sf"/>
</dbReference>
<evidence type="ECO:0008006" key="7">
    <source>
        <dbReference type="Google" id="ProtNLM"/>
    </source>
</evidence>
<gene>
    <name evidence="5" type="ORF">BFC17_09180</name>
</gene>
<dbReference type="GO" id="GO:0007165">
    <property type="term" value="P:signal transduction"/>
    <property type="evidence" value="ECO:0007669"/>
    <property type="project" value="UniProtKB-KW"/>
</dbReference>
<dbReference type="InterPro" id="IPR000014">
    <property type="entry name" value="PAS"/>
</dbReference>
<dbReference type="AlphaFoldDB" id="A0A1E8FK12"/>
<protein>
    <recommendedName>
        <fullName evidence="7">Chemotaxis protein</fullName>
    </recommendedName>
</protein>
<proteinExistence type="predicted"/>
<dbReference type="PROSITE" id="PS50111">
    <property type="entry name" value="CHEMOTAXIS_TRANSDUC_2"/>
    <property type="match status" value="1"/>
</dbReference>
<dbReference type="CDD" id="cd00130">
    <property type="entry name" value="PAS"/>
    <property type="match status" value="5"/>
</dbReference>
<dbReference type="Pfam" id="PF00015">
    <property type="entry name" value="MCPsignal"/>
    <property type="match status" value="1"/>
</dbReference>
<dbReference type="GO" id="GO:0016020">
    <property type="term" value="C:membrane"/>
    <property type="evidence" value="ECO:0007669"/>
    <property type="project" value="InterPro"/>
</dbReference>
<evidence type="ECO:0000313" key="6">
    <source>
        <dbReference type="Proteomes" id="UP000176037"/>
    </source>
</evidence>
<organism evidence="5 6">
    <name type="scientific">Alteromonas lipolytica</name>
    <dbReference type="NCBI Taxonomy" id="1856405"/>
    <lineage>
        <taxon>Bacteria</taxon>
        <taxon>Pseudomonadati</taxon>
        <taxon>Pseudomonadota</taxon>
        <taxon>Gammaproteobacteria</taxon>
        <taxon>Alteromonadales</taxon>
        <taxon>Alteromonadaceae</taxon>
        <taxon>Alteromonas/Salinimonas group</taxon>
        <taxon>Alteromonas</taxon>
    </lineage>
</organism>
<dbReference type="NCBIfam" id="TIGR00229">
    <property type="entry name" value="sensory_box"/>
    <property type="match status" value="5"/>
</dbReference>
<dbReference type="Pfam" id="PF08447">
    <property type="entry name" value="PAS_3"/>
    <property type="match status" value="3"/>
</dbReference>
<dbReference type="SMART" id="SM00086">
    <property type="entry name" value="PAC"/>
    <property type="match status" value="5"/>
</dbReference>
<dbReference type="InterPro" id="IPR050903">
    <property type="entry name" value="Bact_Chemotaxis_MeTrfase"/>
</dbReference>
<feature type="domain" description="Methyl-accepting transducer" evidence="2">
    <location>
        <begin position="758"/>
        <end position="937"/>
    </location>
</feature>
<dbReference type="GO" id="GO:0006935">
    <property type="term" value="P:chemotaxis"/>
    <property type="evidence" value="ECO:0007669"/>
    <property type="project" value="UniProtKB-ARBA"/>
</dbReference>
<evidence type="ECO:0000313" key="5">
    <source>
        <dbReference type="EMBL" id="OFI36281.1"/>
    </source>
</evidence>
<dbReference type="SUPFAM" id="SSF55785">
    <property type="entry name" value="PYP-like sensor domain (PAS domain)"/>
    <property type="match status" value="5"/>
</dbReference>
<evidence type="ECO:0000259" key="4">
    <source>
        <dbReference type="PROSITE" id="PS50113"/>
    </source>
</evidence>
<dbReference type="PROSITE" id="PS50113">
    <property type="entry name" value="PAC"/>
    <property type="match status" value="4"/>
</dbReference>
<keyword evidence="1" id="KW-0807">Transducer</keyword>
<dbReference type="SMART" id="SM00091">
    <property type="entry name" value="PAS"/>
    <property type="match status" value="5"/>
</dbReference>
<dbReference type="SUPFAM" id="SSF58104">
    <property type="entry name" value="Methyl-accepting chemotaxis protein (MCP) signaling domain"/>
    <property type="match status" value="1"/>
</dbReference>
<sequence>MVDSSNVSPDASATTDEHEADYDALNAGLCLPEWVDESVCLGVFDTNGRLVEANSAFSHFIDCEDISSVSFDSDFELDEQLNFAQLQQSLPLRIYLRCKANKASTLLTTLTQTSIQGKDCIVLMGMDNTDCVSAGNFFDSHFDDEKATQVQAVFDTTGSLIKFNKQLCTLLKYSAEQLKDKTFSELCHPKMLHTSHYETLWAPLAPGEEMKQDYTFIDRDGEEVWVHSSFNCIRLGSKKSPHILFRGEDITAQHLNKAAMQAKLDAIDRTQAIIEFCNDGTITQANQMFCSVMGYQESDIVGKHHRIFVDEAYEASQEYAEFWRALQSGKPQRGEFLRFDANGDEVWLFATYTPVTNLDGKVIKVIKFATNITSQKHQEREISTLNTAMNASQCIWELDRNRQLISSNENFQRAVGYTSTALKNLDENKLIFKEDLNSPEYSEVWRKLRLGETQRLTLRRRHQDGRDVWIDAVLQPIKDTRDQLKRVLCIGQDVTEEQTRQIELEGKIGAINRSQAIIELSLDGTILNANPNFLNLMEYSLDEIKGKHHQMFVSQQEASSAEYQSFWHALSRGEFRSGEFRREGKGGKEVWIQATYNPIFDKNNRPIKVVKFATDITEQKLTSSQHRATVEAINKSLACIEFDLEGNVLHANHNFLSAMGYTLKEIQGDHHSLFCTPEYTRSEEYRSFWLNLSEGQHLSGRFHRIGKYQRNVWIQASYNPIYDLNGNVVKVIKVAYDITKEMEMQQLISTNTKIMHQQLDTMITAIKEVTVVSENANSVAQKSATSAVSGVSLVQGMQSAINEIQDNYNRIYEIVNRISEIANQTNLLAFNAAVEAARAGTHGVGFSVVAAEVRKLAERSSHAAEEINNMVLDARKNIDSSARLSDNTATTFTSIENSIEETSQSLLKIVELNQTQEKNTHELEIILDKLKSVEGND</sequence>
<dbReference type="PANTHER" id="PTHR24422">
    <property type="entry name" value="CHEMOTAXIS PROTEIN METHYLTRANSFERASE"/>
    <property type="match status" value="1"/>
</dbReference>
<dbReference type="InterPro" id="IPR004089">
    <property type="entry name" value="MCPsignal_dom"/>
</dbReference>
<dbReference type="OrthoDB" id="9765776at2"/>
<keyword evidence="6" id="KW-1185">Reference proteome</keyword>
<dbReference type="PROSITE" id="PS50112">
    <property type="entry name" value="PAS"/>
    <property type="match status" value="1"/>
</dbReference>
<dbReference type="Gene3D" id="1.10.287.950">
    <property type="entry name" value="Methyl-accepting chemotaxis protein"/>
    <property type="match status" value="1"/>
</dbReference>
<feature type="domain" description="PAC" evidence="4">
    <location>
        <begin position="332"/>
        <end position="384"/>
    </location>
</feature>
<evidence type="ECO:0000259" key="3">
    <source>
        <dbReference type="PROSITE" id="PS50112"/>
    </source>
</evidence>
<evidence type="ECO:0000259" key="2">
    <source>
        <dbReference type="PROSITE" id="PS50111"/>
    </source>
</evidence>
<accession>A0A1E8FK12</accession>
<dbReference type="STRING" id="1856405.BFC17_09180"/>
<dbReference type="InterPro" id="IPR000700">
    <property type="entry name" value="PAS-assoc_C"/>
</dbReference>
<evidence type="ECO:0000256" key="1">
    <source>
        <dbReference type="PROSITE-ProRule" id="PRU00284"/>
    </source>
</evidence>
<comment type="caution">
    <text evidence="5">The sequence shown here is derived from an EMBL/GenBank/DDBJ whole genome shotgun (WGS) entry which is preliminary data.</text>
</comment>
<name>A0A1E8FK12_9ALTE</name>
<feature type="domain" description="PAC" evidence="4">
    <location>
        <begin position="454"/>
        <end position="506"/>
    </location>
</feature>
<dbReference type="Pfam" id="PF13426">
    <property type="entry name" value="PAS_9"/>
    <property type="match status" value="2"/>
</dbReference>
<dbReference type="InterPro" id="IPR001610">
    <property type="entry name" value="PAC"/>
</dbReference>
<dbReference type="InterPro" id="IPR013655">
    <property type="entry name" value="PAS_fold_3"/>
</dbReference>